<dbReference type="SUPFAM" id="SSF111347">
    <property type="entry name" value="Rap/Ran-GAP"/>
    <property type="match status" value="1"/>
</dbReference>
<protein>
    <submittedName>
        <fullName evidence="7">C2 domain protein</fullName>
    </submittedName>
</protein>
<keyword evidence="8" id="KW-1185">Reference proteome</keyword>
<dbReference type="Gene3D" id="2.60.40.150">
    <property type="entry name" value="C2 domain"/>
    <property type="match status" value="1"/>
</dbReference>
<dbReference type="PROSITE" id="PS51258">
    <property type="entry name" value="MHD1"/>
    <property type="match status" value="1"/>
</dbReference>
<dbReference type="InterPro" id="IPR014770">
    <property type="entry name" value="Munc13_1"/>
</dbReference>
<dbReference type="SUPFAM" id="SSF49562">
    <property type="entry name" value="C2 domain (Calcium/lipid-binding domain, CaLB)"/>
    <property type="match status" value="1"/>
</dbReference>
<evidence type="ECO:0000259" key="4">
    <source>
        <dbReference type="PROSITE" id="PS50085"/>
    </source>
</evidence>
<dbReference type="GO" id="GO:0005096">
    <property type="term" value="F:GTPase activator activity"/>
    <property type="evidence" value="ECO:0007669"/>
    <property type="project" value="UniProtKB-KW"/>
</dbReference>
<dbReference type="Gene3D" id="3.40.50.11210">
    <property type="entry name" value="Rap/Ran-GAP"/>
    <property type="match status" value="1"/>
</dbReference>
<feature type="domain" description="MHD2" evidence="6">
    <location>
        <begin position="1584"/>
        <end position="1701"/>
    </location>
</feature>
<dbReference type="InterPro" id="IPR000008">
    <property type="entry name" value="C2_dom"/>
</dbReference>
<dbReference type="InterPro" id="IPR000331">
    <property type="entry name" value="Rap/Ran_GAP_dom"/>
</dbReference>
<dbReference type="Gene3D" id="1.20.58.1100">
    <property type="match status" value="1"/>
</dbReference>
<feature type="domain" description="C2" evidence="3">
    <location>
        <begin position="1343"/>
        <end position="1466"/>
    </location>
</feature>
<dbReference type="PANTHER" id="PTHR47263:SF1">
    <property type="entry name" value="C2 DOMAIN PROTEIN (AFU_ORTHOLOGUE AFUA_7G02350)"/>
    <property type="match status" value="1"/>
</dbReference>
<dbReference type="PROSITE" id="PS50085">
    <property type="entry name" value="RAPGAP"/>
    <property type="match status" value="1"/>
</dbReference>
<dbReference type="PROSITE" id="PS51259">
    <property type="entry name" value="MHD2"/>
    <property type="match status" value="1"/>
</dbReference>
<dbReference type="SMART" id="SM00239">
    <property type="entry name" value="C2"/>
    <property type="match status" value="1"/>
</dbReference>
<dbReference type="Pfam" id="PF06292">
    <property type="entry name" value="MUN"/>
    <property type="match status" value="1"/>
</dbReference>
<dbReference type="InterPro" id="IPR052811">
    <property type="entry name" value="Glucose_resp_signaling"/>
</dbReference>
<dbReference type="PROSITE" id="PS50004">
    <property type="entry name" value="C2"/>
    <property type="match status" value="1"/>
</dbReference>
<feature type="compositionally biased region" description="Polar residues" evidence="2">
    <location>
        <begin position="827"/>
        <end position="844"/>
    </location>
</feature>
<evidence type="ECO:0000256" key="2">
    <source>
        <dbReference type="SAM" id="MobiDB-lite"/>
    </source>
</evidence>
<dbReference type="Pfam" id="PF02145">
    <property type="entry name" value="Rap_GAP"/>
    <property type="match status" value="1"/>
</dbReference>
<keyword evidence="1" id="KW-0343">GTPase activation</keyword>
<evidence type="ECO:0000313" key="7">
    <source>
        <dbReference type="EMBL" id="GAW04131.1"/>
    </source>
</evidence>
<dbReference type="CDD" id="cd04043">
    <property type="entry name" value="C2_Munc13_fungal"/>
    <property type="match status" value="1"/>
</dbReference>
<accession>A0A1Q3EAE7</accession>
<gene>
    <name evidence="7" type="ORF">LENED_005901</name>
</gene>
<dbReference type="InterPro" id="IPR010439">
    <property type="entry name" value="MUN_dom"/>
</dbReference>
<dbReference type="Pfam" id="PF00168">
    <property type="entry name" value="C2"/>
    <property type="match status" value="1"/>
</dbReference>
<dbReference type="EMBL" id="BDGU01000178">
    <property type="protein sequence ID" value="GAW04131.1"/>
    <property type="molecule type" value="Genomic_DNA"/>
</dbReference>
<reference evidence="7 8" key="1">
    <citation type="submission" date="2016-08" db="EMBL/GenBank/DDBJ databases">
        <authorList>
            <consortium name="Lentinula edodes genome sequencing consortium"/>
            <person name="Sakamoto Y."/>
            <person name="Nakade K."/>
            <person name="Sato S."/>
            <person name="Yoshida Y."/>
            <person name="Miyazaki K."/>
            <person name="Natsume S."/>
            <person name="Konno N."/>
        </authorList>
    </citation>
    <scope>NUCLEOTIDE SEQUENCE [LARGE SCALE GENOMIC DNA]</scope>
    <source>
        <strain evidence="7 8">NBRC 111202</strain>
    </source>
</reference>
<evidence type="ECO:0000259" key="5">
    <source>
        <dbReference type="PROSITE" id="PS51258"/>
    </source>
</evidence>
<dbReference type="InterPro" id="IPR035974">
    <property type="entry name" value="Rap/Ran-GAP_sf"/>
</dbReference>
<feature type="region of interest" description="Disordered" evidence="2">
    <location>
        <begin position="1785"/>
        <end position="1813"/>
    </location>
</feature>
<evidence type="ECO:0000259" key="3">
    <source>
        <dbReference type="PROSITE" id="PS50004"/>
    </source>
</evidence>
<dbReference type="Gene3D" id="1.10.357.50">
    <property type="match status" value="1"/>
</dbReference>
<dbReference type="Proteomes" id="UP000188533">
    <property type="component" value="Unassembled WGS sequence"/>
</dbReference>
<feature type="domain" description="MHD1" evidence="5">
    <location>
        <begin position="1158"/>
        <end position="1269"/>
    </location>
</feature>
<dbReference type="PANTHER" id="PTHR47263">
    <property type="entry name" value="ADENYLATE CYCLASE ACTIVATION PROTEIN GIT1"/>
    <property type="match status" value="1"/>
</dbReference>
<reference evidence="7 8" key="2">
    <citation type="submission" date="2017-02" db="EMBL/GenBank/DDBJ databases">
        <title>A genome survey and senescence transcriptome analysis in Lentinula edodes.</title>
        <authorList>
            <person name="Sakamoto Y."/>
            <person name="Nakade K."/>
            <person name="Sato S."/>
            <person name="Yoshida Y."/>
            <person name="Miyazaki K."/>
            <person name="Natsume S."/>
            <person name="Konno N."/>
        </authorList>
    </citation>
    <scope>NUCLEOTIDE SEQUENCE [LARGE SCALE GENOMIC DNA]</scope>
    <source>
        <strain evidence="7 8">NBRC 111202</strain>
    </source>
</reference>
<proteinExistence type="predicted"/>
<dbReference type="InterPro" id="IPR018515">
    <property type="entry name" value="Tuberin-type_domain"/>
</dbReference>
<evidence type="ECO:0000259" key="6">
    <source>
        <dbReference type="PROSITE" id="PS51259"/>
    </source>
</evidence>
<dbReference type="InterPro" id="IPR035892">
    <property type="entry name" value="C2_domain_sf"/>
</dbReference>
<name>A0A1Q3EAE7_LENED</name>
<evidence type="ECO:0000313" key="8">
    <source>
        <dbReference type="Proteomes" id="UP000188533"/>
    </source>
</evidence>
<feature type="region of interest" description="Disordered" evidence="2">
    <location>
        <begin position="818"/>
        <end position="853"/>
    </location>
</feature>
<feature type="domain" description="Rap-GAP" evidence="4">
    <location>
        <begin position="323"/>
        <end position="550"/>
    </location>
</feature>
<dbReference type="STRING" id="5353.A0A1Q3EAE7"/>
<sequence length="1813" mass="205967">MSNPDMAVHILSFLSIIGSHPPLYSNFIEDDYKMVFGVALQYLQHHNRMTRAESPDTPMSSWALSQHVRILSYHLVYVWFLAVKLPDRPKYLRYITRQLLLANEGNDQVDDPTEVCFDWLARYTYASADPRPANSLLQDIVINPASNPEENGNIHSLASEKTWLLGNSVVTIRVLRKLGWIEILSRRPSGYTKFLGRLENVPLVGPGDVDPDMLTIPAVHLMDREFTRAQRPDAGENVTEEDREEQHRVVRSLLEFPDNNQDELNRPDPLAGYVWSRTAPSQRRKDVAIDPSFFALQLSSYPNRLGPSNVRMLVDSAAVPKFTTNLDRMPVIDTHKVGIMYVAPGQTTEVEILRNTHGSPAYTTFLEGIGRLINLRGQIDVYAGGLNPDEDGEYAYAWWDDIGQILYHTATMMPSHPHDEHSTFKKRHIGNDFFQFVNIVIEPHSVGHISAYSNSLHETEYFKVIVQRAEGMIEFAPVGHYKLSMSRRSLGSFAHDKRLSKYRVTDDELFNYVLRVALLSYLMIPKPTTTTEMKSSDSKDREHSSRLAALSNFSIGDMIKDLRDGPNSKSVKFPDKLIKVLEQKLQDIAMGKDPAYSDQLVRRTMGKFYGQFMVDSFKRQMKENRKIEELILMFATHATGVLKKEPTLTGDSWKFELNNHIALFVKLLRESLRGLNHVSPELLGRLDMYTAKLGPAQSSDSGYESSSTSRDRDSIASLTISGHVSDMSLVKTVAGLFRLSESSVQKEVDQLRTLCTEKAALADLKTCLKNINAGAPFPGRREDFESEDAWQHWKTLETTQLQQMMVAMVQFNPELAKSTPSDVLPSVGTSSSSTRPGSVYSQTQSSSRHGSISSRLSLHGLGGDFVDITAPEDGEEDGIEVGHHFTYIPPNPKRFYKRLLELCLIADLELMLSPEVDDNDEVSLGILSTLHIDLLNECAIRWRIGHAYRASCFLDLVKQFYERNDVPLECIPEALQNVVRVMHDMELDKWPLTDVDYVCNIYGGLFNIFLSSLYHSMDSIPHLKPSEIEPYLTILEHVRDSGLLDRFNVDVNARVSDVQTRVRQVALESFNTKLRELQSTPGVNRALPLLLMTDELEKSAKALDKRFPEPILGKIDLVSLVVEVQIPLFITEVQSSQKRLFESSMNGPTPDIPIQDIFALYRRTKTLISMLAAFAPEQRIDFNLTGFFEPYVLQWLTNTDNKTSNWVEAFQAEGTEGHSSSIVDLFDSLRSPIDFLQDLEWEDEYQNARFFTSLSKTIAKAVEQYCRSVETKFLAEMFPRPNDYLQPQKSSAWLEKARQLAIQGEKKIEPFNFQPESCVKLNNVEAARKSLDNMYNQIEVDKLAGVISDSAPPVPEKVERERFLFSVKIVLAEGLMSGEASLTNKLDTFVTLSDEAGNRLAKTRTIYETAAPRWEETFDISVDKPLWLMVSVRDRALVGKHDTVGRAYLCLDPRRFGDLMTHDLWMDLDSSGRVLVRVSMEGEKDDIQFYFGRAFRFLKRAESDMLRIFIDKMSPFIRQCLSRSVVKTLLKANSLGLDVNKALGNVTALYRSALGSSASEVQIPLPSGEKPRVRPEELSDVEIEQAILPLFDYFDANLQTLNTYLSETAKEKVMTRVWKEILTVLEGLLVPPLSEVSSDMKPLSDKEVDIVFKWLKFLRDYFYAGGEGPVPLEVLQNQKYRDVVSIRLYYDWSTDELMEECVRMMQQSLRSSAGTIMKRAKSVYQQRNLGTIKERKKEKQQEKEITNGQTIMQILRMRPGTSDFIAQQLQILTQLQQDQEIRAKQAEARKVSRPNNSVKKQNADLPSVPPLPS</sequence>
<comment type="caution">
    <text evidence="7">The sequence shown here is derived from an EMBL/GenBank/DDBJ whole genome shotgun (WGS) entry which is preliminary data.</text>
</comment>
<dbReference type="InterPro" id="IPR014772">
    <property type="entry name" value="Munc13_dom-2"/>
</dbReference>
<dbReference type="Pfam" id="PF03542">
    <property type="entry name" value="Tuberin"/>
    <property type="match status" value="1"/>
</dbReference>
<dbReference type="GO" id="GO:0051056">
    <property type="term" value="P:regulation of small GTPase mediated signal transduction"/>
    <property type="evidence" value="ECO:0007669"/>
    <property type="project" value="InterPro"/>
</dbReference>
<evidence type="ECO:0000256" key="1">
    <source>
        <dbReference type="ARBA" id="ARBA00022468"/>
    </source>
</evidence>
<organism evidence="7 8">
    <name type="scientific">Lentinula edodes</name>
    <name type="common">Shiitake mushroom</name>
    <name type="synonym">Lentinus edodes</name>
    <dbReference type="NCBI Taxonomy" id="5353"/>
    <lineage>
        <taxon>Eukaryota</taxon>
        <taxon>Fungi</taxon>
        <taxon>Dikarya</taxon>
        <taxon>Basidiomycota</taxon>
        <taxon>Agaricomycotina</taxon>
        <taxon>Agaricomycetes</taxon>
        <taxon>Agaricomycetidae</taxon>
        <taxon>Agaricales</taxon>
        <taxon>Marasmiineae</taxon>
        <taxon>Omphalotaceae</taxon>
        <taxon>Lentinula</taxon>
    </lineage>
</organism>